<dbReference type="SFLD" id="SFLDS00029">
    <property type="entry name" value="Radical_SAM"/>
    <property type="match status" value="1"/>
</dbReference>
<dbReference type="Proteomes" id="UP000287447">
    <property type="component" value="Unassembled WGS sequence"/>
</dbReference>
<comment type="cofactor">
    <cofactor evidence="8">
        <name>[4Fe-4S] cluster</name>
        <dbReference type="ChEBI" id="CHEBI:49883"/>
    </cofactor>
    <text evidence="8">Binds 1 [4Fe-4S] cluster. The cluster is coordinated with 3 cysteines and an exchangeable S-adenosyl-L-methionine.</text>
</comment>
<dbReference type="PANTHER" id="PTHR11228:SF7">
    <property type="entry name" value="PQQA PEPTIDE CYCLASE"/>
    <property type="match status" value="1"/>
</dbReference>
<feature type="domain" description="Radical SAM core" evidence="9">
    <location>
        <begin position="21"/>
        <end position="237"/>
    </location>
</feature>
<evidence type="ECO:0000259" key="9">
    <source>
        <dbReference type="PROSITE" id="PS51918"/>
    </source>
</evidence>
<feature type="binding site" evidence="8">
    <location>
        <position position="39"/>
    </location>
    <ligand>
        <name>[4Fe-4S] cluster</name>
        <dbReference type="ChEBI" id="CHEBI:49883"/>
        <note>4Fe-4S-S-AdoMet</note>
    </ligand>
</feature>
<keyword evidence="4 8" id="KW-0884">PQQ biosynthesis</keyword>
<evidence type="ECO:0000256" key="5">
    <source>
        <dbReference type="ARBA" id="ARBA00023002"/>
    </source>
</evidence>
<dbReference type="SUPFAM" id="SSF102114">
    <property type="entry name" value="Radical SAM enzymes"/>
    <property type="match status" value="1"/>
</dbReference>
<feature type="binding site" evidence="8">
    <location>
        <position position="42"/>
    </location>
    <ligand>
        <name>[4Fe-4S] cluster</name>
        <dbReference type="ChEBI" id="CHEBI:49883"/>
        <note>4Fe-4S-S-AdoMet</note>
    </ligand>
</feature>
<dbReference type="EC" id="1.21.98.4" evidence="8"/>
<dbReference type="Pfam" id="PF04055">
    <property type="entry name" value="Radical_SAM"/>
    <property type="match status" value="1"/>
</dbReference>
<dbReference type="UniPathway" id="UPA00539"/>
<keyword evidence="2 8" id="KW-0949">S-adenosyl-L-methionine</keyword>
<dbReference type="PROSITE" id="PS51918">
    <property type="entry name" value="RADICAL_SAM"/>
    <property type="match status" value="1"/>
</dbReference>
<comment type="caution">
    <text evidence="10">The sequence shown here is derived from an EMBL/GenBank/DDBJ whole genome shotgun (WGS) entry which is preliminary data.</text>
</comment>
<keyword evidence="6 8" id="KW-0408">Iron</keyword>
<dbReference type="NCBIfam" id="TIGR04085">
    <property type="entry name" value="rSAM_more_4Fe4S"/>
    <property type="match status" value="1"/>
</dbReference>
<comment type="function">
    <text evidence="8">Catalyzes the cross-linking of a glutamate residue and a tyrosine residue in the PqqA protein as part of the biosynthesis of pyrroloquinoline quinone (PQQ).</text>
</comment>
<dbReference type="InterPro" id="IPR058240">
    <property type="entry name" value="rSAM_sf"/>
</dbReference>
<dbReference type="OrthoDB" id="9792276at2"/>
<accession>A0A3S2VP02</accession>
<dbReference type="HAMAP" id="MF_00660">
    <property type="entry name" value="PqqE"/>
    <property type="match status" value="1"/>
</dbReference>
<feature type="binding site" evidence="8">
    <location>
        <position position="35"/>
    </location>
    <ligand>
        <name>[4Fe-4S] cluster</name>
        <dbReference type="ChEBI" id="CHEBI:49883"/>
        <note>4Fe-4S-S-AdoMet</note>
    </ligand>
</feature>
<dbReference type="GO" id="GO:0009975">
    <property type="term" value="F:cyclase activity"/>
    <property type="evidence" value="ECO:0007669"/>
    <property type="project" value="UniProtKB-UniRule"/>
</dbReference>
<dbReference type="PANTHER" id="PTHR11228">
    <property type="entry name" value="RADICAL SAM DOMAIN PROTEIN"/>
    <property type="match status" value="1"/>
</dbReference>
<dbReference type="InterPro" id="IPR013785">
    <property type="entry name" value="Aldolase_TIM"/>
</dbReference>
<dbReference type="InterPro" id="IPR017200">
    <property type="entry name" value="PqqE-like"/>
</dbReference>
<dbReference type="SFLD" id="SFLDG01386">
    <property type="entry name" value="main_SPASM_domain-containing"/>
    <property type="match status" value="1"/>
</dbReference>
<comment type="pathway">
    <text evidence="8">Cofactor biosynthesis; pyrroloquinoline quinone biosynthesis.</text>
</comment>
<dbReference type="SFLD" id="SFLDG01067">
    <property type="entry name" value="SPASM/twitch_domain_containing"/>
    <property type="match status" value="1"/>
</dbReference>
<dbReference type="AlphaFoldDB" id="A0A3S2VP02"/>
<dbReference type="SFLD" id="SFLDF00280">
    <property type="entry name" value="coenzyme_PQQ_synthesis_protein"/>
    <property type="match status" value="1"/>
</dbReference>
<evidence type="ECO:0000256" key="2">
    <source>
        <dbReference type="ARBA" id="ARBA00022691"/>
    </source>
</evidence>
<evidence type="ECO:0000256" key="8">
    <source>
        <dbReference type="HAMAP-Rule" id="MF_00660"/>
    </source>
</evidence>
<keyword evidence="7 8" id="KW-0411">Iron-sulfur</keyword>
<dbReference type="CDD" id="cd21119">
    <property type="entry name" value="SPASM_PqqE"/>
    <property type="match status" value="1"/>
</dbReference>
<protein>
    <recommendedName>
        <fullName evidence="8">PqqA peptide cyclase</fullName>
        <ecNumber evidence="8">1.21.98.4</ecNumber>
    </recommendedName>
    <alternativeName>
        <fullName evidence="8">Coenzyme PQQ synthesis protein E</fullName>
    </alternativeName>
</protein>
<dbReference type="InterPro" id="IPR023885">
    <property type="entry name" value="4Fe4S-binding_SPASM_dom"/>
</dbReference>
<name>A0A3S2VP02_9PROT</name>
<evidence type="ECO:0000313" key="10">
    <source>
        <dbReference type="EMBL" id="RVU38198.1"/>
    </source>
</evidence>
<comment type="subunit">
    <text evidence="8">Interacts with PqqD. The interaction is necessary for activity of PqqE.</text>
</comment>
<evidence type="ECO:0000256" key="3">
    <source>
        <dbReference type="ARBA" id="ARBA00022723"/>
    </source>
</evidence>
<comment type="similarity">
    <text evidence="8">Belongs to the radical SAM superfamily. PqqE family.</text>
</comment>
<dbReference type="GO" id="GO:0018189">
    <property type="term" value="P:pyrroloquinoline quinone biosynthetic process"/>
    <property type="evidence" value="ECO:0007669"/>
    <property type="project" value="UniProtKB-UniRule"/>
</dbReference>
<dbReference type="GO" id="GO:0051539">
    <property type="term" value="F:4 iron, 4 sulfur cluster binding"/>
    <property type="evidence" value="ECO:0007669"/>
    <property type="project" value="UniProtKB-KW"/>
</dbReference>
<dbReference type="NCBIfam" id="TIGR02109">
    <property type="entry name" value="PQQ_syn_pqqE"/>
    <property type="match status" value="1"/>
</dbReference>
<dbReference type="InterPro" id="IPR050377">
    <property type="entry name" value="Radical_SAM_PqqE_MftC-like"/>
</dbReference>
<dbReference type="RefSeq" id="WP_127763570.1">
    <property type="nucleotide sequence ID" value="NZ_SADE01000001.1"/>
</dbReference>
<dbReference type="PIRSF" id="PIRSF037420">
    <property type="entry name" value="PQQ_syn_pqqE"/>
    <property type="match status" value="1"/>
</dbReference>
<evidence type="ECO:0000256" key="1">
    <source>
        <dbReference type="ARBA" id="ARBA00022485"/>
    </source>
</evidence>
<evidence type="ECO:0000313" key="11">
    <source>
        <dbReference type="Proteomes" id="UP000287447"/>
    </source>
</evidence>
<keyword evidence="11" id="KW-1185">Reference proteome</keyword>
<keyword evidence="3 8" id="KW-0479">Metal-binding</keyword>
<evidence type="ECO:0000256" key="4">
    <source>
        <dbReference type="ARBA" id="ARBA00022905"/>
    </source>
</evidence>
<dbReference type="Pfam" id="PF13186">
    <property type="entry name" value="SPASM"/>
    <property type="match status" value="1"/>
</dbReference>
<organism evidence="10 11">
    <name type="scientific">Hwanghaeella grinnelliae</name>
    <dbReference type="NCBI Taxonomy" id="2500179"/>
    <lineage>
        <taxon>Bacteria</taxon>
        <taxon>Pseudomonadati</taxon>
        <taxon>Pseudomonadota</taxon>
        <taxon>Alphaproteobacteria</taxon>
        <taxon>Rhodospirillales</taxon>
        <taxon>Rhodospirillaceae</taxon>
        <taxon>Hwanghaeella</taxon>
    </lineage>
</organism>
<dbReference type="InterPro" id="IPR006638">
    <property type="entry name" value="Elp3/MiaA/NifB-like_rSAM"/>
</dbReference>
<dbReference type="EMBL" id="SADE01000001">
    <property type="protein sequence ID" value="RVU38198.1"/>
    <property type="molecule type" value="Genomic_DNA"/>
</dbReference>
<dbReference type="CDD" id="cd01335">
    <property type="entry name" value="Radical_SAM"/>
    <property type="match status" value="1"/>
</dbReference>
<dbReference type="GO" id="GO:0005506">
    <property type="term" value="F:iron ion binding"/>
    <property type="evidence" value="ECO:0007669"/>
    <property type="project" value="UniProtKB-UniRule"/>
</dbReference>
<sequence>MTMVAENETTAAPGTIPAPSVKPPMAMLAELTHRCPLACPYCSNPLEMTAIKSELKTEEWAEAFKQAAAIGVLQIHLSGGEPASRRDLEELITAARDADLYTNLITSGIGLTEKRLAALDERGLDHVQLSLQGVTAESADEIGGYKGGFDRKMAVAGWVEKQGIPLTLNAVVHRRNMDRLEETIALAQQLGARRIEVATVQFHGWAAANRAALMPTQDQALRAREIVNEARERLKGELVIDYVPADHHAKYPKPCMGGWGSTGLNITPDGTVLPCHAAQTIKGLNFDRFPEKSLRDIWYDGDAFNAFRGFDWMQEPCRSCDRRGKDFGGCRCQAMAIANDPYATDPVCSKSPFHAELVAAAEADSHADASELTYRVSPR</sequence>
<evidence type="ECO:0000256" key="6">
    <source>
        <dbReference type="ARBA" id="ARBA00023004"/>
    </source>
</evidence>
<reference evidence="11" key="1">
    <citation type="submission" date="2019-01" db="EMBL/GenBank/DDBJ databases">
        <title>Gri0909 isolated from a small marine red alga.</title>
        <authorList>
            <person name="Kim J."/>
            <person name="Jeong S.E."/>
            <person name="Jeon C.O."/>
        </authorList>
    </citation>
    <scope>NUCLEOTIDE SEQUENCE [LARGE SCALE GENOMIC DNA]</scope>
    <source>
        <strain evidence="11">Gri0909</strain>
    </source>
</reference>
<dbReference type="SMART" id="SM00729">
    <property type="entry name" value="Elp3"/>
    <property type="match status" value="1"/>
</dbReference>
<proteinExistence type="inferred from homology"/>
<comment type="catalytic activity">
    <reaction evidence="8">
        <text>[PQQ precursor protein] + S-adenosyl-L-methionine = E-Y cross-linked-[PQQ precursor protein] + 5'-deoxyadenosine + L-methionine + H(+)</text>
        <dbReference type="Rhea" id="RHEA:56836"/>
        <dbReference type="Rhea" id="RHEA-COMP:14800"/>
        <dbReference type="Rhea" id="RHEA-COMP:14801"/>
        <dbReference type="ChEBI" id="CHEBI:15378"/>
        <dbReference type="ChEBI" id="CHEBI:17319"/>
        <dbReference type="ChEBI" id="CHEBI:57844"/>
        <dbReference type="ChEBI" id="CHEBI:59789"/>
        <dbReference type="ChEBI" id="CHEBI:141026"/>
        <dbReference type="ChEBI" id="CHEBI:141027"/>
        <dbReference type="EC" id="1.21.98.4"/>
    </reaction>
</comment>
<gene>
    <name evidence="8 10" type="primary">pqqE</name>
    <name evidence="10" type="ORF">EOI86_02560</name>
</gene>
<keyword evidence="5 8" id="KW-0560">Oxidoreductase</keyword>
<dbReference type="InterPro" id="IPR007197">
    <property type="entry name" value="rSAM"/>
</dbReference>
<dbReference type="InterPro" id="IPR011843">
    <property type="entry name" value="PQQ_synth_PqqE_bac"/>
</dbReference>
<evidence type="ECO:0000256" key="7">
    <source>
        <dbReference type="ARBA" id="ARBA00023014"/>
    </source>
</evidence>
<keyword evidence="1 8" id="KW-0004">4Fe-4S</keyword>
<dbReference type="GO" id="GO:0016491">
    <property type="term" value="F:oxidoreductase activity"/>
    <property type="evidence" value="ECO:0007669"/>
    <property type="project" value="UniProtKB-KW"/>
</dbReference>
<dbReference type="GO" id="GO:1904047">
    <property type="term" value="F:S-adenosyl-L-methionine binding"/>
    <property type="evidence" value="ECO:0007669"/>
    <property type="project" value="UniProtKB-UniRule"/>
</dbReference>
<dbReference type="Gene3D" id="3.20.20.70">
    <property type="entry name" value="Aldolase class I"/>
    <property type="match status" value="1"/>
</dbReference>